<feature type="compositionally biased region" description="Basic and acidic residues" evidence="1">
    <location>
        <begin position="15"/>
        <end position="28"/>
    </location>
</feature>
<dbReference type="AlphaFoldDB" id="A0A7X3KTV2"/>
<sequence length="71" mass="8233">MHSRHCQPAPLSVDPIKHPRRAAEQHERQQAERAQALFNARLAPEQIRRRLRMGPVTFEQFVARNGLRAKA</sequence>
<reference evidence="2 3" key="1">
    <citation type="submission" date="2019-12" db="EMBL/GenBank/DDBJ databases">
        <title>Draft genome sequence of Pseudomonas otitidis recovered from a chicken carcass.</title>
        <authorList>
            <person name="Vieira T.R."/>
            <person name="Oliviera E.F.C."/>
            <person name="Silva N.M.V."/>
            <person name="Sambrano G.E."/>
            <person name="Cibulski S.P."/>
            <person name="Cardoso M.R.I."/>
        </authorList>
    </citation>
    <scope>NUCLEOTIDE SEQUENCE [LARGE SCALE GENOMIC DNA]</scope>
    <source>
        <strain evidence="2 3">25_K</strain>
    </source>
</reference>
<accession>A0A7X3KTV2</accession>
<dbReference type="EMBL" id="WTFN01000027">
    <property type="protein sequence ID" value="MWK56945.1"/>
    <property type="molecule type" value="Genomic_DNA"/>
</dbReference>
<organism evidence="2 3">
    <name type="scientific">Metapseudomonas otitidis</name>
    <dbReference type="NCBI Taxonomy" id="319939"/>
    <lineage>
        <taxon>Bacteria</taxon>
        <taxon>Pseudomonadati</taxon>
        <taxon>Pseudomonadota</taxon>
        <taxon>Gammaproteobacteria</taxon>
        <taxon>Pseudomonadales</taxon>
        <taxon>Pseudomonadaceae</taxon>
        <taxon>Metapseudomonas</taxon>
    </lineage>
</organism>
<gene>
    <name evidence="2" type="ORF">GO594_13240</name>
</gene>
<feature type="region of interest" description="Disordered" evidence="1">
    <location>
        <begin position="1"/>
        <end position="28"/>
    </location>
</feature>
<evidence type="ECO:0000256" key="1">
    <source>
        <dbReference type="SAM" id="MobiDB-lite"/>
    </source>
</evidence>
<comment type="caution">
    <text evidence="2">The sequence shown here is derived from an EMBL/GenBank/DDBJ whole genome shotgun (WGS) entry which is preliminary data.</text>
</comment>
<proteinExistence type="predicted"/>
<protein>
    <submittedName>
        <fullName evidence="2">Uncharacterized protein</fullName>
    </submittedName>
</protein>
<dbReference type="Proteomes" id="UP000461288">
    <property type="component" value="Unassembled WGS sequence"/>
</dbReference>
<dbReference type="RefSeq" id="WP_142010106.1">
    <property type="nucleotide sequence ID" value="NZ_JAANPU010000003.1"/>
</dbReference>
<evidence type="ECO:0000313" key="2">
    <source>
        <dbReference type="EMBL" id="MWK56945.1"/>
    </source>
</evidence>
<evidence type="ECO:0000313" key="3">
    <source>
        <dbReference type="Proteomes" id="UP000461288"/>
    </source>
</evidence>
<name>A0A7X3KTV2_9GAMM</name>